<dbReference type="PANTHER" id="PTHR44757">
    <property type="entry name" value="DIGUANYLATE CYCLASE DGCP"/>
    <property type="match status" value="1"/>
</dbReference>
<evidence type="ECO:0000256" key="1">
    <source>
        <dbReference type="SAM" id="Phobius"/>
    </source>
</evidence>
<dbReference type="InterPro" id="IPR043128">
    <property type="entry name" value="Rev_trsase/Diguanyl_cyclase"/>
</dbReference>
<protein>
    <submittedName>
        <fullName evidence="4">Diguanylate cyclase/phosphodiesterase</fullName>
    </submittedName>
</protein>
<sequence length="812" mass="91564">MLRFKFIHRLAFKQARSVLLISLVLGMISTGWQIYNDFDLEKHHLQLTVSQITQLHKESAARAVYNLDDAQAEEITSTLISNPFIYHAAIIDDFGDKLAERIRQPVAKTWLASLGNHLFQINSHIEEPLSINPSDQDDARLVIDLDTAHIANNYVRRAMTSLSVGLISSLILATIFLLLIYRYLSQPILDIAHWVNQLRQSESCPPLPYDKPDELGELATGFARLWEERKDKTDQLNDTIERLSKSEHLSRSLMDNAGDAMFLCLPDGSIVRANHQAADSLKCNEAAFTGRSLAEFSNNYSTESLQILFTTIEEKQVSTIEDIQISTQGDTFPIEARCIRMCLDDNDYILILARDISVRKEAEKQIYELAFFDTLTGLANRRLFIDRLKTAMKFHQDNQRYGAVLYLDLDRFKTINDSLGHSIGDAILCEVAKRLIQILPENATCARFGGDEFVALLPDTGSSAELCAETAANCALQILAELVVPFEVDNHQLFCSTSIGIAVFPDKHNSAAETLRHADTALYRVKTLGRNSFQFFDPEMQSSAQERLEVEKGLHQALNNHEFELWFQPQVNSADQILGAEVLLRWRHPDKGIILPGCFIHIAEESGQIVEIGNWVLLQALQQLAAWREQGLPESFKRLAINISPLQFMQVDFVDRVLEMLDQTGIPGLQIELEITENMLLNNFEIASNKMKLLKQRGISFAIDDFGTGYSSLRYLHYLPLDILKIDRSFVTGLRPSSELAAIVEVIIATADRLNLTVIAEGVETLNERSALMELGCNCFQGYLFSKPLDAKQFYQKLCASVESQLSELNNS</sequence>
<dbReference type="Gene3D" id="3.30.70.270">
    <property type="match status" value="1"/>
</dbReference>
<dbReference type="NCBIfam" id="TIGR00254">
    <property type="entry name" value="GGDEF"/>
    <property type="match status" value="1"/>
</dbReference>
<dbReference type="SMART" id="SM00267">
    <property type="entry name" value="GGDEF"/>
    <property type="match status" value="1"/>
</dbReference>
<evidence type="ECO:0000259" key="3">
    <source>
        <dbReference type="PROSITE" id="PS50887"/>
    </source>
</evidence>
<dbReference type="InterPro" id="IPR029787">
    <property type="entry name" value="Nucleotide_cyclase"/>
</dbReference>
<dbReference type="PROSITE" id="PS50883">
    <property type="entry name" value="EAL"/>
    <property type="match status" value="1"/>
</dbReference>
<dbReference type="PROSITE" id="PS50887">
    <property type="entry name" value="GGDEF"/>
    <property type="match status" value="1"/>
</dbReference>
<keyword evidence="1" id="KW-0472">Membrane</keyword>
<dbReference type="STRING" id="355243.SAMN03080615_03706"/>
<evidence type="ECO:0000313" key="5">
    <source>
        <dbReference type="Proteomes" id="UP000198749"/>
    </source>
</evidence>
<dbReference type="InterPro" id="IPR035965">
    <property type="entry name" value="PAS-like_dom_sf"/>
</dbReference>
<dbReference type="InterPro" id="IPR000014">
    <property type="entry name" value="PAS"/>
</dbReference>
<dbReference type="InterPro" id="IPR035919">
    <property type="entry name" value="EAL_sf"/>
</dbReference>
<dbReference type="Pfam" id="PF00563">
    <property type="entry name" value="EAL"/>
    <property type="match status" value="1"/>
</dbReference>
<keyword evidence="1" id="KW-0812">Transmembrane</keyword>
<name>A0A1H9KZ28_9GAMM</name>
<evidence type="ECO:0000313" key="4">
    <source>
        <dbReference type="EMBL" id="SER04452.1"/>
    </source>
</evidence>
<dbReference type="SMART" id="SM00052">
    <property type="entry name" value="EAL"/>
    <property type="match status" value="1"/>
</dbReference>
<dbReference type="RefSeq" id="WP_245756627.1">
    <property type="nucleotide sequence ID" value="NZ_AP025284.1"/>
</dbReference>
<accession>A0A1H9KZ28</accession>
<dbReference type="Proteomes" id="UP000198749">
    <property type="component" value="Unassembled WGS sequence"/>
</dbReference>
<dbReference type="Pfam" id="PF00990">
    <property type="entry name" value="GGDEF"/>
    <property type="match status" value="1"/>
</dbReference>
<feature type="domain" description="EAL" evidence="2">
    <location>
        <begin position="547"/>
        <end position="802"/>
    </location>
</feature>
<evidence type="ECO:0000259" key="2">
    <source>
        <dbReference type="PROSITE" id="PS50883"/>
    </source>
</evidence>
<dbReference type="EMBL" id="FOGB01000015">
    <property type="protein sequence ID" value="SER04452.1"/>
    <property type="molecule type" value="Genomic_DNA"/>
</dbReference>
<dbReference type="SUPFAM" id="SSF55073">
    <property type="entry name" value="Nucleotide cyclase"/>
    <property type="match status" value="1"/>
</dbReference>
<dbReference type="Gene3D" id="3.20.20.450">
    <property type="entry name" value="EAL domain"/>
    <property type="match status" value="1"/>
</dbReference>
<organism evidence="4 5">
    <name type="scientific">Amphritea atlantica</name>
    <dbReference type="NCBI Taxonomy" id="355243"/>
    <lineage>
        <taxon>Bacteria</taxon>
        <taxon>Pseudomonadati</taxon>
        <taxon>Pseudomonadota</taxon>
        <taxon>Gammaproteobacteria</taxon>
        <taxon>Oceanospirillales</taxon>
        <taxon>Oceanospirillaceae</taxon>
        <taxon>Amphritea</taxon>
    </lineage>
</organism>
<dbReference type="InterPro" id="IPR000160">
    <property type="entry name" value="GGDEF_dom"/>
</dbReference>
<gene>
    <name evidence="4" type="ORF">SAMN03080615_03706</name>
</gene>
<dbReference type="InterPro" id="IPR052155">
    <property type="entry name" value="Biofilm_reg_signaling"/>
</dbReference>
<dbReference type="Gene3D" id="3.30.450.20">
    <property type="entry name" value="PAS domain"/>
    <property type="match status" value="1"/>
</dbReference>
<dbReference type="SUPFAM" id="SSF55785">
    <property type="entry name" value="PYP-like sensor domain (PAS domain)"/>
    <property type="match status" value="1"/>
</dbReference>
<dbReference type="AlphaFoldDB" id="A0A1H9KZ28"/>
<dbReference type="NCBIfam" id="TIGR00229">
    <property type="entry name" value="sensory_box"/>
    <property type="match status" value="1"/>
</dbReference>
<dbReference type="Gene3D" id="6.10.340.10">
    <property type="match status" value="1"/>
</dbReference>
<proteinExistence type="predicted"/>
<dbReference type="SUPFAM" id="SSF141868">
    <property type="entry name" value="EAL domain-like"/>
    <property type="match status" value="1"/>
</dbReference>
<dbReference type="CDD" id="cd01948">
    <property type="entry name" value="EAL"/>
    <property type="match status" value="1"/>
</dbReference>
<dbReference type="CDD" id="cd01949">
    <property type="entry name" value="GGDEF"/>
    <property type="match status" value="1"/>
</dbReference>
<dbReference type="PANTHER" id="PTHR44757:SF2">
    <property type="entry name" value="BIOFILM ARCHITECTURE MAINTENANCE PROTEIN MBAA"/>
    <property type="match status" value="1"/>
</dbReference>
<feature type="domain" description="GGDEF" evidence="3">
    <location>
        <begin position="400"/>
        <end position="538"/>
    </location>
</feature>
<keyword evidence="1" id="KW-1133">Transmembrane helix</keyword>
<dbReference type="InterPro" id="IPR001633">
    <property type="entry name" value="EAL_dom"/>
</dbReference>
<feature type="transmembrane region" description="Helical" evidence="1">
    <location>
        <begin position="162"/>
        <end position="184"/>
    </location>
</feature>
<dbReference type="Pfam" id="PF13426">
    <property type="entry name" value="PAS_9"/>
    <property type="match status" value="1"/>
</dbReference>
<keyword evidence="5" id="KW-1185">Reference proteome</keyword>
<reference evidence="5" key="1">
    <citation type="submission" date="2016-10" db="EMBL/GenBank/DDBJ databases">
        <authorList>
            <person name="Varghese N."/>
            <person name="Submissions S."/>
        </authorList>
    </citation>
    <scope>NUCLEOTIDE SEQUENCE [LARGE SCALE GENOMIC DNA]</scope>
    <source>
        <strain evidence="5">DSM 18887</strain>
    </source>
</reference>